<evidence type="ECO:0000313" key="7">
    <source>
        <dbReference type="Proteomes" id="UP000016562"/>
    </source>
</evidence>
<keyword evidence="7" id="KW-1185">Reference proteome</keyword>
<dbReference type="InterPro" id="IPR000847">
    <property type="entry name" value="LysR_HTH_N"/>
</dbReference>
<keyword evidence="3" id="KW-0238">DNA-binding</keyword>
<dbReference type="EMBL" id="BATM01000022">
    <property type="protein sequence ID" value="GAD80004.1"/>
    <property type="molecule type" value="Genomic_DNA"/>
</dbReference>
<organism evidence="6 7">
    <name type="scientific">Vibrio ezurae NBRC 102218</name>
    <dbReference type="NCBI Taxonomy" id="1219080"/>
    <lineage>
        <taxon>Bacteria</taxon>
        <taxon>Pseudomonadati</taxon>
        <taxon>Pseudomonadota</taxon>
        <taxon>Gammaproteobacteria</taxon>
        <taxon>Vibrionales</taxon>
        <taxon>Vibrionaceae</taxon>
        <taxon>Vibrio</taxon>
    </lineage>
</organism>
<name>U3CFJ8_9VIBR</name>
<dbReference type="STRING" id="1219080.VEZ01S_22_00110"/>
<dbReference type="InterPro" id="IPR036390">
    <property type="entry name" value="WH_DNA-bd_sf"/>
</dbReference>
<dbReference type="SUPFAM" id="SSF46785">
    <property type="entry name" value="Winged helix' DNA-binding domain"/>
    <property type="match status" value="1"/>
</dbReference>
<gene>
    <name evidence="6" type="ORF">VEZ01S_22_00110</name>
</gene>
<dbReference type="GO" id="GO:0003677">
    <property type="term" value="F:DNA binding"/>
    <property type="evidence" value="ECO:0007669"/>
    <property type="project" value="UniProtKB-KW"/>
</dbReference>
<comment type="caution">
    <text evidence="6">The sequence shown here is derived from an EMBL/GenBank/DDBJ whole genome shotgun (WGS) entry which is preliminary data.</text>
</comment>
<sequence>MHQIKAVSYYKLIDSIRFLLFLIFKSNRGDRMRITDLNSLNVFLTLMQTHSTQRAAKKLGRSQSYVSKVLAQLREELDDPLFTRSAEGLSPTSYALSIQPKLHHAIEQLSQSLEPETFCPKHIDHIVIHGLEPLLIEFGKSIIEAIRQETDAIIEIRNWTKLSDGMILDEEVDLGLHVLNDKPQSLYQKKLYTSSGIVTGNEDGEYIKYIAPGVNEYENRFQRVLPDVEATIFVDNHMLMNNLMGMAYTMRLASYSQNTDLPELGIDIAIIQKTSKRKSPKNLWLEKLITRCVREQNNHNK</sequence>
<keyword evidence="4" id="KW-0804">Transcription</keyword>
<dbReference type="PANTHER" id="PTHR30118">
    <property type="entry name" value="HTH-TYPE TRANSCRIPTIONAL REGULATOR LEUO-RELATED"/>
    <property type="match status" value="1"/>
</dbReference>
<dbReference type="GO" id="GO:0003700">
    <property type="term" value="F:DNA-binding transcription factor activity"/>
    <property type="evidence" value="ECO:0007669"/>
    <property type="project" value="InterPro"/>
</dbReference>
<dbReference type="PROSITE" id="PS50931">
    <property type="entry name" value="HTH_LYSR"/>
    <property type="match status" value="1"/>
</dbReference>
<proteinExistence type="inferred from homology"/>
<evidence type="ECO:0000256" key="4">
    <source>
        <dbReference type="ARBA" id="ARBA00023163"/>
    </source>
</evidence>
<evidence type="ECO:0000256" key="1">
    <source>
        <dbReference type="ARBA" id="ARBA00009437"/>
    </source>
</evidence>
<evidence type="ECO:0000313" key="6">
    <source>
        <dbReference type="EMBL" id="GAD80004.1"/>
    </source>
</evidence>
<accession>U3CFJ8</accession>
<evidence type="ECO:0000256" key="2">
    <source>
        <dbReference type="ARBA" id="ARBA00023015"/>
    </source>
</evidence>
<dbReference type="Gene3D" id="1.10.10.10">
    <property type="entry name" value="Winged helix-like DNA-binding domain superfamily/Winged helix DNA-binding domain"/>
    <property type="match status" value="1"/>
</dbReference>
<dbReference type="Proteomes" id="UP000016562">
    <property type="component" value="Unassembled WGS sequence"/>
</dbReference>
<dbReference type="eggNOG" id="COG0583">
    <property type="taxonomic scope" value="Bacteria"/>
</dbReference>
<dbReference type="Pfam" id="PF00126">
    <property type="entry name" value="HTH_1"/>
    <property type="match status" value="1"/>
</dbReference>
<keyword evidence="2" id="KW-0805">Transcription regulation</keyword>
<dbReference type="InterPro" id="IPR050389">
    <property type="entry name" value="LysR-type_TF"/>
</dbReference>
<dbReference type="PANTHER" id="PTHR30118:SF11">
    <property type="entry name" value="HTH-TYPE TRANSCRIPTIONAL REGULATOR YIDZ"/>
    <property type="match status" value="1"/>
</dbReference>
<feature type="domain" description="HTH lysR-type" evidence="5">
    <location>
        <begin position="35"/>
        <end position="92"/>
    </location>
</feature>
<reference evidence="6 7" key="1">
    <citation type="submission" date="2013-09" db="EMBL/GenBank/DDBJ databases">
        <title>Whole genome shotgun sequence of Vibrio ezurae NBRC 102218.</title>
        <authorList>
            <person name="Yoshida I."/>
            <person name="Hosoyama A."/>
            <person name="Numata M."/>
            <person name="Hashimoto M."/>
            <person name="Hosoyama Y."/>
            <person name="Tsuchikane K."/>
            <person name="Noguchi M."/>
            <person name="Hirakata S."/>
            <person name="Ichikawa N."/>
            <person name="Ohji S."/>
            <person name="Yamazoe A."/>
            <person name="Fujita N."/>
        </authorList>
    </citation>
    <scope>NUCLEOTIDE SEQUENCE [LARGE SCALE GENOMIC DNA]</scope>
    <source>
        <strain evidence="6 7">NBRC 102218</strain>
    </source>
</reference>
<evidence type="ECO:0000256" key="3">
    <source>
        <dbReference type="ARBA" id="ARBA00023125"/>
    </source>
</evidence>
<dbReference type="InterPro" id="IPR036388">
    <property type="entry name" value="WH-like_DNA-bd_sf"/>
</dbReference>
<evidence type="ECO:0000259" key="5">
    <source>
        <dbReference type="PROSITE" id="PS50931"/>
    </source>
</evidence>
<protein>
    <recommendedName>
        <fullName evidence="5">HTH lysR-type domain-containing protein</fullName>
    </recommendedName>
</protein>
<dbReference type="AlphaFoldDB" id="U3CFJ8"/>
<comment type="similarity">
    <text evidence="1">Belongs to the LysR transcriptional regulatory family.</text>
</comment>